<feature type="region of interest" description="Disordered" evidence="2">
    <location>
        <begin position="198"/>
        <end position="218"/>
    </location>
</feature>
<feature type="region of interest" description="Disordered" evidence="2">
    <location>
        <begin position="286"/>
        <end position="305"/>
    </location>
</feature>
<accession>A0ABN2B0B4</accession>
<protein>
    <submittedName>
        <fullName evidence="3">PIG-L family deacetylase</fullName>
    </submittedName>
</protein>
<dbReference type="Proteomes" id="UP001501288">
    <property type="component" value="Unassembled WGS sequence"/>
</dbReference>
<gene>
    <name evidence="3" type="ORF">GCM10009762_00990</name>
</gene>
<dbReference type="SUPFAM" id="SSF102588">
    <property type="entry name" value="LmbE-like"/>
    <property type="match status" value="1"/>
</dbReference>
<organism evidence="3 4">
    <name type="scientific">Dermacoccus barathri</name>
    <dbReference type="NCBI Taxonomy" id="322601"/>
    <lineage>
        <taxon>Bacteria</taxon>
        <taxon>Bacillati</taxon>
        <taxon>Actinomycetota</taxon>
        <taxon>Actinomycetes</taxon>
        <taxon>Micrococcales</taxon>
        <taxon>Dermacoccaceae</taxon>
        <taxon>Dermacoccus</taxon>
    </lineage>
</organism>
<dbReference type="InterPro" id="IPR024078">
    <property type="entry name" value="LmbE-like_dom_sf"/>
</dbReference>
<name>A0ABN2B0B4_9MICO</name>
<sequence length="305" mass="32633">MVRVRTLFIVVEVHGGRGKLSPVSTIVFFHAHPDDEASQTSGAMARAVEEGHRVVLVYATNGDHGSPAEDMAEGETVVERRRKEAAESARVLGTARVAWLGYADSGMTGWEQNDVDGSFHGADPVIAGQALADILDEENADVVVGYDWHGSYGHPDHVKVHNVLHRAVSLAKSSPRVFESTMNRDALREQMRQARESGLIPEGESFDPDAGGDDGNPLGMAERDISFRVDVSAYLDKKRAALGAHASQPDAAGILAMPAEAFNAGFGTEHYIDVAAMQAGGLPATDGRGHGARPESQPLPDGWFF</sequence>
<dbReference type="EMBL" id="BAAANV010000003">
    <property type="protein sequence ID" value="GAA1530364.1"/>
    <property type="molecule type" value="Genomic_DNA"/>
</dbReference>
<evidence type="ECO:0000313" key="4">
    <source>
        <dbReference type="Proteomes" id="UP001501288"/>
    </source>
</evidence>
<keyword evidence="4" id="KW-1185">Reference proteome</keyword>
<comment type="caution">
    <text evidence="3">The sequence shown here is derived from an EMBL/GenBank/DDBJ whole genome shotgun (WGS) entry which is preliminary data.</text>
</comment>
<evidence type="ECO:0000256" key="2">
    <source>
        <dbReference type="SAM" id="MobiDB-lite"/>
    </source>
</evidence>
<dbReference type="Pfam" id="PF02585">
    <property type="entry name" value="PIG-L"/>
    <property type="match status" value="1"/>
</dbReference>
<dbReference type="Gene3D" id="3.40.50.10320">
    <property type="entry name" value="LmbE-like"/>
    <property type="match status" value="1"/>
</dbReference>
<evidence type="ECO:0000313" key="3">
    <source>
        <dbReference type="EMBL" id="GAA1530364.1"/>
    </source>
</evidence>
<dbReference type="PANTHER" id="PTHR12993">
    <property type="entry name" value="N-ACETYLGLUCOSAMINYL-PHOSPHATIDYLINOSITOL DE-N-ACETYLASE-RELATED"/>
    <property type="match status" value="1"/>
</dbReference>
<dbReference type="InterPro" id="IPR003737">
    <property type="entry name" value="GlcNAc_PI_deacetylase-related"/>
</dbReference>
<dbReference type="PANTHER" id="PTHR12993:SF26">
    <property type="entry name" value="1D-MYO-INOSITOL 2-ACETAMIDO-2-DEOXY-ALPHA-D-GLUCOPYRANOSIDE DEACETYLASE"/>
    <property type="match status" value="1"/>
</dbReference>
<keyword evidence="1" id="KW-0862">Zinc</keyword>
<proteinExistence type="predicted"/>
<reference evidence="3 4" key="1">
    <citation type="journal article" date="2019" name="Int. J. Syst. Evol. Microbiol.">
        <title>The Global Catalogue of Microorganisms (GCM) 10K type strain sequencing project: providing services to taxonomists for standard genome sequencing and annotation.</title>
        <authorList>
            <consortium name="The Broad Institute Genomics Platform"/>
            <consortium name="The Broad Institute Genome Sequencing Center for Infectious Disease"/>
            <person name="Wu L."/>
            <person name="Ma J."/>
        </authorList>
    </citation>
    <scope>NUCLEOTIDE SEQUENCE [LARGE SCALE GENOMIC DNA]</scope>
    <source>
        <strain evidence="3 4">JCM 14588</strain>
    </source>
</reference>
<evidence type="ECO:0000256" key="1">
    <source>
        <dbReference type="ARBA" id="ARBA00022833"/>
    </source>
</evidence>